<evidence type="ECO:0000256" key="1">
    <source>
        <dbReference type="SAM" id="SignalP"/>
    </source>
</evidence>
<comment type="caution">
    <text evidence="2">The sequence shown here is derived from an EMBL/GenBank/DDBJ whole genome shotgun (WGS) entry which is preliminary data.</text>
</comment>
<feature type="chain" id="PRO_5045415167" evidence="1">
    <location>
        <begin position="20"/>
        <end position="259"/>
    </location>
</feature>
<evidence type="ECO:0000313" key="3">
    <source>
        <dbReference type="Proteomes" id="UP001565471"/>
    </source>
</evidence>
<gene>
    <name evidence="2" type="ORF">ABIF29_003608</name>
</gene>
<accession>A0ABV4F060</accession>
<feature type="signal peptide" evidence="1">
    <location>
        <begin position="1"/>
        <end position="19"/>
    </location>
</feature>
<reference evidence="2 3" key="1">
    <citation type="submission" date="2024-07" db="EMBL/GenBank/DDBJ databases">
        <title>Genomic Encyclopedia of Type Strains, Phase V (KMG-V): Genome sequencing to study the core and pangenomes of soil and plant-associated prokaryotes.</title>
        <authorList>
            <person name="Whitman W."/>
        </authorList>
    </citation>
    <scope>NUCLEOTIDE SEQUENCE [LARGE SCALE GENOMIC DNA]</scope>
    <source>
        <strain evidence="2 3">USDA 415</strain>
    </source>
</reference>
<sequence length="259" mass="29065">MRYLLYLAVTVFFIAPVQAAADQLQSAARALLSEHLRHCQQDIPVAHEDAETMAKECQEPGVKYLRQYPPPYPLALEAEEISRRILDCSTSNAPCSPEYVRNAKDALFHAKWCRKYNNPIYCRRAARLIDETFGIPYGDDLHVHAIEPEPPPHRRSWIEQAGVDINRAFIDAKDNAEQIAKSIAPKSLKCAKEMARPEWYWAVSFVNGAKGGLAQIGIRDKDTCLAKRSDLAEEAEHLFPGIGRKAINDAGGCLCDQVY</sequence>
<evidence type="ECO:0000313" key="2">
    <source>
        <dbReference type="EMBL" id="MEY9316809.1"/>
    </source>
</evidence>
<dbReference type="RefSeq" id="WP_253623437.1">
    <property type="nucleotide sequence ID" value="NZ_CP126004.1"/>
</dbReference>
<dbReference type="Proteomes" id="UP001565471">
    <property type="component" value="Unassembled WGS sequence"/>
</dbReference>
<proteinExistence type="predicted"/>
<dbReference type="EMBL" id="JBGBZA010000002">
    <property type="protein sequence ID" value="MEY9316809.1"/>
    <property type="molecule type" value="Genomic_DNA"/>
</dbReference>
<organism evidence="2 3">
    <name type="scientific">Bradyrhizobium elkanii</name>
    <dbReference type="NCBI Taxonomy" id="29448"/>
    <lineage>
        <taxon>Bacteria</taxon>
        <taxon>Pseudomonadati</taxon>
        <taxon>Pseudomonadota</taxon>
        <taxon>Alphaproteobacteria</taxon>
        <taxon>Hyphomicrobiales</taxon>
        <taxon>Nitrobacteraceae</taxon>
        <taxon>Bradyrhizobium</taxon>
    </lineage>
</organism>
<keyword evidence="3" id="KW-1185">Reference proteome</keyword>
<protein>
    <submittedName>
        <fullName evidence="2">Uncharacterized protein</fullName>
    </submittedName>
</protein>
<keyword evidence="1" id="KW-0732">Signal</keyword>
<name>A0ABV4F060_BRAEL</name>